<dbReference type="Proteomes" id="UP000326979">
    <property type="component" value="Unassembled WGS sequence"/>
</dbReference>
<protein>
    <recommendedName>
        <fullName evidence="3">asparagine synthase (glutamine-hydrolyzing)</fullName>
        <ecNumber evidence="3">6.3.5.4</ecNumber>
    </recommendedName>
</protein>
<dbReference type="CDD" id="cd01991">
    <property type="entry name" value="Asn_synthase_B_C"/>
    <property type="match status" value="1"/>
</dbReference>
<dbReference type="PROSITE" id="PS51278">
    <property type="entry name" value="GATASE_TYPE_2"/>
    <property type="match status" value="1"/>
</dbReference>
<gene>
    <name evidence="10" type="primary">asnB</name>
    <name evidence="10" type="ORF">FNH04_01145</name>
</gene>
<dbReference type="SUPFAM" id="SSF56235">
    <property type="entry name" value="N-terminal nucleophile aminohydrolases (Ntn hydrolases)"/>
    <property type="match status" value="1"/>
</dbReference>
<dbReference type="PANTHER" id="PTHR43284">
    <property type="entry name" value="ASPARAGINE SYNTHETASE (GLUTAMINE-HYDROLYZING)"/>
    <property type="match status" value="1"/>
</dbReference>
<dbReference type="Pfam" id="PF00733">
    <property type="entry name" value="Asn_synthase"/>
    <property type="match status" value="1"/>
</dbReference>
<dbReference type="GO" id="GO:0005829">
    <property type="term" value="C:cytosol"/>
    <property type="evidence" value="ECO:0007669"/>
    <property type="project" value="TreeGrafter"/>
</dbReference>
<dbReference type="EC" id="6.3.5.4" evidence="3"/>
<sequence>MCGIAGVARLDGRDLGPEADTVLNELVRILDHRGPDEREILHDGPVGLAFTRLSLVNPQDGSQPLVSDDGNLVLIANGEIYNHKQLAASLPGCVRLRTGSDCEVLLYLYRQYGLEFLRDVRGMFALILWDRVNNQLVLARDRFGIKPLYYHRNDERIVLASEIKGLFADPDTPRRFDWEGALATPALAAAPSFNQSSVSTWFDGVDLVPAATILRIDLRDGRTSEHRYWEIPSHTEQATGADEFIRRYGEILEDSVRDCADADSELGLFLSGGIDSSAVLALAGTRREGMHTFTALTGGTRDNGDAEHAEWIARELGVPNHQVIFPQSHAPAPEEWVRLLWLTETPMCGPEIYYKHELHRFARQERPELRGMLLGAAGDEFNGGYSHAMGGDDWDSFAAGLAYLDRNTRLDRHPALRHWWAEGPSFIAEQALDGRGAHGPRDAYRSYFASEYMKVQQYNVWHEDRTAAGSGIEARVPFLDHRLVELTAVVPDRLRPRLLWNKRILRDAVGTRLPARIAERPKAPFFYGSGTRHAYRMLADLMKANSYELVERALAAPGAGDFIDAESVWTYLKVLGEGTTDSPAVEMLMRVLNMGLLAELTGNPPVLEELSAGPVRAEYSGSSVAAAEADDHFRTGDPDTGGVPSLTDGVLLLTNPVDSTWYLLKDGEIEFVLEEDAHVLRVLRQIDGVARMSDILATADVEMTDVRGDLDSLLDLGFISLGD</sequence>
<comment type="catalytic activity">
    <reaction evidence="8">
        <text>L-aspartate + L-glutamine + ATP + H2O = L-asparagine + L-glutamate + AMP + diphosphate + H(+)</text>
        <dbReference type="Rhea" id="RHEA:12228"/>
        <dbReference type="ChEBI" id="CHEBI:15377"/>
        <dbReference type="ChEBI" id="CHEBI:15378"/>
        <dbReference type="ChEBI" id="CHEBI:29985"/>
        <dbReference type="ChEBI" id="CHEBI:29991"/>
        <dbReference type="ChEBI" id="CHEBI:30616"/>
        <dbReference type="ChEBI" id="CHEBI:33019"/>
        <dbReference type="ChEBI" id="CHEBI:58048"/>
        <dbReference type="ChEBI" id="CHEBI:58359"/>
        <dbReference type="ChEBI" id="CHEBI:456215"/>
        <dbReference type="EC" id="6.3.5.4"/>
    </reaction>
</comment>
<keyword evidence="5" id="KW-0067">ATP-binding</keyword>
<evidence type="ECO:0000313" key="11">
    <source>
        <dbReference type="Proteomes" id="UP000326979"/>
    </source>
</evidence>
<dbReference type="SUPFAM" id="SSF52402">
    <property type="entry name" value="Adenine nucleotide alpha hydrolases-like"/>
    <property type="match status" value="1"/>
</dbReference>
<dbReference type="InterPro" id="IPR029055">
    <property type="entry name" value="Ntn_hydrolases_N"/>
</dbReference>
<dbReference type="PANTHER" id="PTHR43284:SF1">
    <property type="entry name" value="ASPARAGINE SYNTHETASE"/>
    <property type="match status" value="1"/>
</dbReference>
<keyword evidence="6" id="KW-0028">Amino-acid biosynthesis</keyword>
<dbReference type="OrthoDB" id="9763290at2"/>
<evidence type="ECO:0000259" key="9">
    <source>
        <dbReference type="PROSITE" id="PS51278"/>
    </source>
</evidence>
<dbReference type="GO" id="GO:0006529">
    <property type="term" value="P:asparagine biosynthetic process"/>
    <property type="evidence" value="ECO:0007669"/>
    <property type="project" value="UniProtKB-KW"/>
</dbReference>
<feature type="domain" description="Glutamine amidotransferase type-2" evidence="9">
    <location>
        <begin position="2"/>
        <end position="219"/>
    </location>
</feature>
<keyword evidence="11" id="KW-1185">Reference proteome</keyword>
<accession>A0A5N8VVB5</accession>
<dbReference type="Pfam" id="PF13537">
    <property type="entry name" value="GATase_7"/>
    <property type="match status" value="1"/>
</dbReference>
<dbReference type="InterPro" id="IPR014729">
    <property type="entry name" value="Rossmann-like_a/b/a_fold"/>
</dbReference>
<evidence type="ECO:0000256" key="2">
    <source>
        <dbReference type="ARBA" id="ARBA00005752"/>
    </source>
</evidence>
<dbReference type="GO" id="GO:0005524">
    <property type="term" value="F:ATP binding"/>
    <property type="evidence" value="ECO:0007669"/>
    <property type="project" value="UniProtKB-KW"/>
</dbReference>
<dbReference type="Gene3D" id="3.40.50.620">
    <property type="entry name" value="HUPs"/>
    <property type="match status" value="1"/>
</dbReference>
<dbReference type="EMBL" id="VJZE01000003">
    <property type="protein sequence ID" value="MPY38616.1"/>
    <property type="molecule type" value="Genomic_DNA"/>
</dbReference>
<reference evidence="10 11" key="1">
    <citation type="submission" date="2019-07" db="EMBL/GenBank/DDBJ databases">
        <title>New species of Amycolatopsis and Streptomyces.</title>
        <authorList>
            <person name="Duangmal K."/>
            <person name="Teo W.F.A."/>
            <person name="Lipun K."/>
        </authorList>
    </citation>
    <scope>NUCLEOTIDE SEQUENCE [LARGE SCALE GENOMIC DNA]</scope>
    <source>
        <strain evidence="10 11">TISTR 2346</strain>
    </source>
</reference>
<dbReference type="Gene3D" id="3.60.20.10">
    <property type="entry name" value="Glutamine Phosphoribosylpyrophosphate, subunit 1, domain 1"/>
    <property type="match status" value="1"/>
</dbReference>
<dbReference type="NCBIfam" id="TIGR01536">
    <property type="entry name" value="asn_synth_AEB"/>
    <property type="match status" value="1"/>
</dbReference>
<keyword evidence="10" id="KW-0436">Ligase</keyword>
<evidence type="ECO:0000256" key="6">
    <source>
        <dbReference type="ARBA" id="ARBA00022888"/>
    </source>
</evidence>
<name>A0A5N8VVB5_9ACTN</name>
<dbReference type="InterPro" id="IPR001962">
    <property type="entry name" value="Asn_synthase"/>
</dbReference>
<dbReference type="InterPro" id="IPR033738">
    <property type="entry name" value="AsnB_N"/>
</dbReference>
<dbReference type="InterPro" id="IPR006426">
    <property type="entry name" value="Asn_synth_AEB"/>
</dbReference>
<organism evidence="10 11">
    <name type="scientific">Streptomyces phyllanthi</name>
    <dbReference type="NCBI Taxonomy" id="1803180"/>
    <lineage>
        <taxon>Bacteria</taxon>
        <taxon>Bacillati</taxon>
        <taxon>Actinomycetota</taxon>
        <taxon>Actinomycetes</taxon>
        <taxon>Kitasatosporales</taxon>
        <taxon>Streptomycetaceae</taxon>
        <taxon>Streptomyces</taxon>
    </lineage>
</organism>
<evidence type="ECO:0000256" key="4">
    <source>
        <dbReference type="ARBA" id="ARBA00022741"/>
    </source>
</evidence>
<dbReference type="InterPro" id="IPR051786">
    <property type="entry name" value="ASN_synthetase/amidase"/>
</dbReference>
<proteinExistence type="inferred from homology"/>
<comment type="pathway">
    <text evidence="1">Amino-acid biosynthesis; L-asparagine biosynthesis; L-asparagine from L-aspartate (L-Gln route): step 1/1.</text>
</comment>
<comment type="similarity">
    <text evidence="2">Belongs to the asparagine synthetase family.</text>
</comment>
<dbReference type="AlphaFoldDB" id="A0A5N8VVB5"/>
<dbReference type="CDD" id="cd00712">
    <property type="entry name" value="AsnB"/>
    <property type="match status" value="1"/>
</dbReference>
<evidence type="ECO:0000256" key="8">
    <source>
        <dbReference type="ARBA" id="ARBA00048741"/>
    </source>
</evidence>
<dbReference type="RefSeq" id="WP_152779376.1">
    <property type="nucleotide sequence ID" value="NZ_BAABEQ010000014.1"/>
</dbReference>
<keyword evidence="7" id="KW-0315">Glutamine amidotransferase</keyword>
<evidence type="ECO:0000256" key="5">
    <source>
        <dbReference type="ARBA" id="ARBA00022840"/>
    </source>
</evidence>
<dbReference type="GO" id="GO:0004066">
    <property type="term" value="F:asparagine synthase (glutamine-hydrolyzing) activity"/>
    <property type="evidence" value="ECO:0007669"/>
    <property type="project" value="UniProtKB-EC"/>
</dbReference>
<dbReference type="InterPro" id="IPR017932">
    <property type="entry name" value="GATase_2_dom"/>
</dbReference>
<evidence type="ECO:0000313" key="10">
    <source>
        <dbReference type="EMBL" id="MPY38616.1"/>
    </source>
</evidence>
<keyword evidence="6" id="KW-0061">Asparagine biosynthesis</keyword>
<keyword evidence="4" id="KW-0547">Nucleotide-binding</keyword>
<evidence type="ECO:0000256" key="7">
    <source>
        <dbReference type="ARBA" id="ARBA00022962"/>
    </source>
</evidence>
<evidence type="ECO:0000256" key="1">
    <source>
        <dbReference type="ARBA" id="ARBA00005187"/>
    </source>
</evidence>
<comment type="caution">
    <text evidence="10">The sequence shown here is derived from an EMBL/GenBank/DDBJ whole genome shotgun (WGS) entry which is preliminary data.</text>
</comment>
<evidence type="ECO:0000256" key="3">
    <source>
        <dbReference type="ARBA" id="ARBA00012737"/>
    </source>
</evidence>